<dbReference type="AlphaFoldDB" id="M7TAL4"/>
<dbReference type="OMA" id="FCTPHVG"/>
<dbReference type="KEGG" id="ela:UCREL1_9364"/>
<name>M7TAL4_EUTLA</name>
<evidence type="ECO:0000256" key="2">
    <source>
        <dbReference type="ARBA" id="ARBA00022963"/>
    </source>
</evidence>
<comment type="similarity">
    <text evidence="1">Belongs to the putative lipase ROG1 family.</text>
</comment>
<dbReference type="Pfam" id="PF05057">
    <property type="entry name" value="DUF676"/>
    <property type="match status" value="1"/>
</dbReference>
<keyword evidence="8" id="KW-1185">Reference proteome</keyword>
<gene>
    <name evidence="7" type="ORF">UCREL1_9364</name>
</gene>
<protein>
    <submittedName>
        <fullName evidence="7">Putative lipid particle protein</fullName>
    </submittedName>
</protein>
<keyword evidence="4" id="KW-0472">Membrane</keyword>
<organism evidence="7 8">
    <name type="scientific">Eutypa lata (strain UCR-EL1)</name>
    <name type="common">Grapevine dieback disease fungus</name>
    <name type="synonym">Eutypa armeniacae</name>
    <dbReference type="NCBI Taxonomy" id="1287681"/>
    <lineage>
        <taxon>Eukaryota</taxon>
        <taxon>Fungi</taxon>
        <taxon>Dikarya</taxon>
        <taxon>Ascomycota</taxon>
        <taxon>Pezizomycotina</taxon>
        <taxon>Sordariomycetes</taxon>
        <taxon>Xylariomycetidae</taxon>
        <taxon>Xylariales</taxon>
        <taxon>Diatrypaceae</taxon>
        <taxon>Eutypa</taxon>
    </lineage>
</organism>
<keyword evidence="5" id="KW-0732">Signal</keyword>
<feature type="domain" description="DUF676" evidence="6">
    <location>
        <begin position="215"/>
        <end position="403"/>
    </location>
</feature>
<dbReference type="eggNOG" id="KOG4372">
    <property type="taxonomic scope" value="Eukaryota"/>
</dbReference>
<proteinExistence type="inferred from homology"/>
<evidence type="ECO:0000256" key="1">
    <source>
        <dbReference type="ARBA" id="ARBA00007920"/>
    </source>
</evidence>
<dbReference type="OrthoDB" id="273452at2759"/>
<feature type="transmembrane region" description="Helical" evidence="4">
    <location>
        <begin position="465"/>
        <end position="485"/>
    </location>
</feature>
<dbReference type="PANTHER" id="PTHR12482:SF65">
    <property type="entry name" value="ESTERASE, PUTATIVE (AFU_ORTHOLOGUE AFUA_3G12320)-RELATED"/>
    <property type="match status" value="1"/>
</dbReference>
<feature type="chain" id="PRO_5004085426" evidence="5">
    <location>
        <begin position="18"/>
        <end position="633"/>
    </location>
</feature>
<evidence type="ECO:0000259" key="6">
    <source>
        <dbReference type="Pfam" id="PF05057"/>
    </source>
</evidence>
<dbReference type="InterPro" id="IPR044294">
    <property type="entry name" value="Lipase-like"/>
</dbReference>
<dbReference type="GO" id="GO:0016042">
    <property type="term" value="P:lipid catabolic process"/>
    <property type="evidence" value="ECO:0007669"/>
    <property type="project" value="UniProtKB-KW"/>
</dbReference>
<reference evidence="8" key="1">
    <citation type="journal article" date="2013" name="Genome Announc.">
        <title>Draft genome sequence of the grapevine dieback fungus Eutypa lata UCR-EL1.</title>
        <authorList>
            <person name="Blanco-Ulate B."/>
            <person name="Rolshausen P.E."/>
            <person name="Cantu D."/>
        </authorList>
    </citation>
    <scope>NUCLEOTIDE SEQUENCE [LARGE SCALE GENOMIC DNA]</scope>
    <source>
        <strain evidence="8">UCR-EL1</strain>
    </source>
</reference>
<evidence type="ECO:0000313" key="8">
    <source>
        <dbReference type="Proteomes" id="UP000012174"/>
    </source>
</evidence>
<dbReference type="InterPro" id="IPR007751">
    <property type="entry name" value="DUF676_lipase-like"/>
</dbReference>
<dbReference type="SUPFAM" id="SSF53474">
    <property type="entry name" value="alpha/beta-Hydrolases"/>
    <property type="match status" value="1"/>
</dbReference>
<dbReference type="GO" id="GO:0005811">
    <property type="term" value="C:lipid droplet"/>
    <property type="evidence" value="ECO:0007669"/>
    <property type="project" value="TreeGrafter"/>
</dbReference>
<sequence>MMQSLVIISALTGMAVAQTSSVSSLFLPQYAFDSQTFVASIVTVGPNMAEFFVQCPSDADANDCGLGPGVSVTMQPGTYALGINEPPDFTMSQRCEINQQTAVCTASLLGSAANDPGVETVTLTDITTADFFMPVTITAGFDKLAAATATDATTATATPAQSSDGSSETTTASQTSGTSAEATGTDASTGAAPHITREAVLAAGAVALMGCQPPLWGNPNHMQSIAKALRATHSQDDLYILVAARNSGSFTYDGVELGGERVCVEIEEELEKIRNRGGQITRLSIVGYSLGGLVARYAVGLLHAKGIFDQVEPVNFTTFASPHLGVRSPLRGWHNRVWNILGARTLSTSGRQLFTIDDFRGTGRPLLAILADPDSIFMSGLKKFKRRTLYTNILNDRSAVYYTTGISKIDPYTNMSKVKVNYLEGYEDVILDPQNPVSPVAPRESKTTGWSATGLVEDLKTAPKLAMFAFLIPIGVLAFLLNSLVQTFRSSRRIKMHERGLAGIQIQNYRVPIWIKEIRGAVEDAYENLNSSQQQSFLGPSDDEGDDGDLDREETEILALERKQSHPVFPTLALAPYQFAMASSLDTLGWHKFPVWIHKNRHSHAAIIVRMEKPSFSEGYIVLKHWLKEEFII</sequence>
<evidence type="ECO:0000313" key="7">
    <source>
        <dbReference type="EMBL" id="EMR63680.1"/>
    </source>
</evidence>
<dbReference type="EMBL" id="KB707185">
    <property type="protein sequence ID" value="EMR63680.1"/>
    <property type="molecule type" value="Genomic_DNA"/>
</dbReference>
<dbReference type="HOGENOM" id="CLU_027968_1_0_1"/>
<dbReference type="PANTHER" id="PTHR12482">
    <property type="entry name" value="LIPASE ROG1-RELATED-RELATED"/>
    <property type="match status" value="1"/>
</dbReference>
<evidence type="ECO:0000256" key="3">
    <source>
        <dbReference type="SAM" id="MobiDB-lite"/>
    </source>
</evidence>
<evidence type="ECO:0000256" key="5">
    <source>
        <dbReference type="SAM" id="SignalP"/>
    </source>
</evidence>
<feature type="region of interest" description="Disordered" evidence="3">
    <location>
        <begin position="156"/>
        <end position="191"/>
    </location>
</feature>
<accession>M7TAL4</accession>
<evidence type="ECO:0000256" key="4">
    <source>
        <dbReference type="SAM" id="Phobius"/>
    </source>
</evidence>
<dbReference type="GO" id="GO:0004622">
    <property type="term" value="F:phosphatidylcholine lysophospholipase activity"/>
    <property type="evidence" value="ECO:0007669"/>
    <property type="project" value="TreeGrafter"/>
</dbReference>
<keyword evidence="2" id="KW-0443">Lipid metabolism</keyword>
<keyword evidence="2" id="KW-0442">Lipid degradation</keyword>
<dbReference type="GO" id="GO:0047372">
    <property type="term" value="F:monoacylglycerol lipase activity"/>
    <property type="evidence" value="ECO:0007669"/>
    <property type="project" value="TreeGrafter"/>
</dbReference>
<feature type="signal peptide" evidence="5">
    <location>
        <begin position="1"/>
        <end position="17"/>
    </location>
</feature>
<keyword evidence="4" id="KW-1133">Transmembrane helix</keyword>
<dbReference type="Gene3D" id="3.40.50.1820">
    <property type="entry name" value="alpha/beta hydrolase"/>
    <property type="match status" value="1"/>
</dbReference>
<dbReference type="InterPro" id="IPR029058">
    <property type="entry name" value="AB_hydrolase_fold"/>
</dbReference>
<dbReference type="Proteomes" id="UP000012174">
    <property type="component" value="Unassembled WGS sequence"/>
</dbReference>
<keyword evidence="4" id="KW-0812">Transmembrane</keyword>